<proteinExistence type="predicted"/>
<reference evidence="2 3" key="1">
    <citation type="journal article" date="2007" name="Nature">
        <title>Evolution of genes and genomes on the Drosophila phylogeny.</title>
        <authorList>
            <consortium name="Drosophila 12 Genomes Consortium"/>
            <person name="Clark A.G."/>
            <person name="Eisen M.B."/>
            <person name="Smith D.R."/>
            <person name="Bergman C.M."/>
            <person name="Oliver B."/>
            <person name="Markow T.A."/>
            <person name="Kaufman T.C."/>
            <person name="Kellis M."/>
            <person name="Gelbart W."/>
            <person name="Iyer V.N."/>
            <person name="Pollard D.A."/>
            <person name="Sackton T.B."/>
            <person name="Larracuente A.M."/>
            <person name="Singh N.D."/>
            <person name="Abad J.P."/>
            <person name="Abt D.N."/>
            <person name="Adryan B."/>
            <person name="Aguade M."/>
            <person name="Akashi H."/>
            <person name="Anderson W.W."/>
            <person name="Aquadro C.F."/>
            <person name="Ardell D.H."/>
            <person name="Arguello R."/>
            <person name="Artieri C.G."/>
            <person name="Barbash D.A."/>
            <person name="Barker D."/>
            <person name="Barsanti P."/>
            <person name="Batterham P."/>
            <person name="Batzoglou S."/>
            <person name="Begun D."/>
            <person name="Bhutkar A."/>
            <person name="Blanco E."/>
            <person name="Bosak S.A."/>
            <person name="Bradley R.K."/>
            <person name="Brand A.D."/>
            <person name="Brent M.R."/>
            <person name="Brooks A.N."/>
            <person name="Brown R.H."/>
            <person name="Butlin R.K."/>
            <person name="Caggese C."/>
            <person name="Calvi B.R."/>
            <person name="Bernardo de Carvalho A."/>
            <person name="Caspi A."/>
            <person name="Castrezana S."/>
            <person name="Celniker S.E."/>
            <person name="Chang J.L."/>
            <person name="Chapple C."/>
            <person name="Chatterji S."/>
            <person name="Chinwalla A."/>
            <person name="Civetta A."/>
            <person name="Clifton S.W."/>
            <person name="Comeron J.M."/>
            <person name="Costello J.C."/>
            <person name="Coyne J.A."/>
            <person name="Daub J."/>
            <person name="David R.G."/>
            <person name="Delcher A.L."/>
            <person name="Delehaunty K."/>
            <person name="Do C.B."/>
            <person name="Ebling H."/>
            <person name="Edwards K."/>
            <person name="Eickbush T."/>
            <person name="Evans J.D."/>
            <person name="Filipski A."/>
            <person name="Findeiss S."/>
            <person name="Freyhult E."/>
            <person name="Fulton L."/>
            <person name="Fulton R."/>
            <person name="Garcia A.C."/>
            <person name="Gardiner A."/>
            <person name="Garfield D.A."/>
            <person name="Garvin B.E."/>
            <person name="Gibson G."/>
            <person name="Gilbert D."/>
            <person name="Gnerre S."/>
            <person name="Godfrey J."/>
            <person name="Good R."/>
            <person name="Gotea V."/>
            <person name="Gravely B."/>
            <person name="Greenberg A.J."/>
            <person name="Griffiths-Jones S."/>
            <person name="Gross S."/>
            <person name="Guigo R."/>
            <person name="Gustafson E.A."/>
            <person name="Haerty W."/>
            <person name="Hahn M.W."/>
            <person name="Halligan D.L."/>
            <person name="Halpern A.L."/>
            <person name="Halter G.M."/>
            <person name="Han M.V."/>
            <person name="Heger A."/>
            <person name="Hillier L."/>
            <person name="Hinrichs A.S."/>
            <person name="Holmes I."/>
            <person name="Hoskins R.A."/>
            <person name="Hubisz M.J."/>
            <person name="Hultmark D."/>
            <person name="Huntley M.A."/>
            <person name="Jaffe D.B."/>
            <person name="Jagadeeshan S."/>
            <person name="Jeck W.R."/>
            <person name="Johnson J."/>
            <person name="Jones C.D."/>
            <person name="Jordan W.C."/>
            <person name="Karpen G.H."/>
            <person name="Kataoka E."/>
            <person name="Keightley P.D."/>
            <person name="Kheradpour P."/>
            <person name="Kirkness E.F."/>
            <person name="Koerich L.B."/>
            <person name="Kristiansen K."/>
            <person name="Kudrna D."/>
            <person name="Kulathinal R.J."/>
            <person name="Kumar S."/>
            <person name="Kwok R."/>
            <person name="Lander E."/>
            <person name="Langley C.H."/>
            <person name="Lapoint R."/>
            <person name="Lazzaro B.P."/>
            <person name="Lee S.J."/>
            <person name="Levesque L."/>
            <person name="Li R."/>
            <person name="Lin C.F."/>
            <person name="Lin M.F."/>
            <person name="Lindblad-Toh K."/>
            <person name="Llopart A."/>
            <person name="Long M."/>
            <person name="Low L."/>
            <person name="Lozovsky E."/>
            <person name="Lu J."/>
            <person name="Luo M."/>
            <person name="Machado C.A."/>
            <person name="Makalowski W."/>
            <person name="Marzo M."/>
            <person name="Matsuda M."/>
            <person name="Matzkin L."/>
            <person name="McAllister B."/>
            <person name="McBride C.S."/>
            <person name="McKernan B."/>
            <person name="McKernan K."/>
            <person name="Mendez-Lago M."/>
            <person name="Minx P."/>
            <person name="Mollenhauer M.U."/>
            <person name="Montooth K."/>
            <person name="Mount S.M."/>
            <person name="Mu X."/>
            <person name="Myers E."/>
            <person name="Negre B."/>
            <person name="Newfeld S."/>
            <person name="Nielsen R."/>
            <person name="Noor M.A."/>
            <person name="O'Grady P."/>
            <person name="Pachter L."/>
            <person name="Papaceit M."/>
            <person name="Parisi M.J."/>
            <person name="Parisi M."/>
            <person name="Parts L."/>
            <person name="Pedersen J.S."/>
            <person name="Pesole G."/>
            <person name="Phillippy A.M."/>
            <person name="Ponting C.P."/>
            <person name="Pop M."/>
            <person name="Porcelli D."/>
            <person name="Powell J.R."/>
            <person name="Prohaska S."/>
            <person name="Pruitt K."/>
            <person name="Puig M."/>
            <person name="Quesneville H."/>
            <person name="Ram K.R."/>
            <person name="Rand D."/>
            <person name="Rasmussen M.D."/>
            <person name="Reed L.K."/>
            <person name="Reenan R."/>
            <person name="Reily A."/>
            <person name="Remington K.A."/>
            <person name="Rieger T.T."/>
            <person name="Ritchie M.G."/>
            <person name="Robin C."/>
            <person name="Rogers Y.H."/>
            <person name="Rohde C."/>
            <person name="Rozas J."/>
            <person name="Rubenfield M.J."/>
            <person name="Ruiz A."/>
            <person name="Russo S."/>
            <person name="Salzberg S.L."/>
            <person name="Sanchez-Gracia A."/>
            <person name="Saranga D.J."/>
            <person name="Sato H."/>
            <person name="Schaeffer S.W."/>
            <person name="Schatz M.C."/>
            <person name="Schlenke T."/>
            <person name="Schwartz R."/>
            <person name="Segarra C."/>
            <person name="Singh R.S."/>
            <person name="Sirot L."/>
            <person name="Sirota M."/>
            <person name="Sisneros N.B."/>
            <person name="Smith C.D."/>
            <person name="Smith T.F."/>
            <person name="Spieth J."/>
            <person name="Stage D.E."/>
            <person name="Stark A."/>
            <person name="Stephan W."/>
            <person name="Strausberg R.L."/>
            <person name="Strempel S."/>
            <person name="Sturgill D."/>
            <person name="Sutton G."/>
            <person name="Sutton G.G."/>
            <person name="Tao W."/>
            <person name="Teichmann S."/>
            <person name="Tobari Y.N."/>
            <person name="Tomimura Y."/>
            <person name="Tsolas J.M."/>
            <person name="Valente V.L."/>
            <person name="Venter E."/>
            <person name="Venter J.C."/>
            <person name="Vicario S."/>
            <person name="Vieira F.G."/>
            <person name="Vilella A.J."/>
            <person name="Villasante A."/>
            <person name="Walenz B."/>
            <person name="Wang J."/>
            <person name="Wasserman M."/>
            <person name="Watts T."/>
            <person name="Wilson D."/>
            <person name="Wilson R.K."/>
            <person name="Wing R.A."/>
            <person name="Wolfner M.F."/>
            <person name="Wong A."/>
            <person name="Wong G.K."/>
            <person name="Wu C.I."/>
            <person name="Wu G."/>
            <person name="Yamamoto D."/>
            <person name="Yang H.P."/>
            <person name="Yang S.P."/>
            <person name="Yorke J.A."/>
            <person name="Yoshida K."/>
            <person name="Zdobnov E."/>
            <person name="Zhang P."/>
            <person name="Zhang Y."/>
            <person name="Zimin A.V."/>
            <person name="Baldwin J."/>
            <person name="Abdouelleil A."/>
            <person name="Abdulkadir J."/>
            <person name="Abebe A."/>
            <person name="Abera B."/>
            <person name="Abreu J."/>
            <person name="Acer S.C."/>
            <person name="Aftuck L."/>
            <person name="Alexander A."/>
            <person name="An P."/>
            <person name="Anderson E."/>
            <person name="Anderson S."/>
            <person name="Arachi H."/>
            <person name="Azer M."/>
            <person name="Bachantsang P."/>
            <person name="Barry A."/>
            <person name="Bayul T."/>
            <person name="Berlin A."/>
            <person name="Bessette D."/>
            <person name="Bloom T."/>
            <person name="Blye J."/>
            <person name="Boguslavskiy L."/>
            <person name="Bonnet C."/>
            <person name="Boukhgalter B."/>
            <person name="Bourzgui I."/>
            <person name="Brown A."/>
            <person name="Cahill P."/>
            <person name="Channer S."/>
            <person name="Cheshatsang Y."/>
            <person name="Chuda L."/>
            <person name="Citroen M."/>
            <person name="Collymore A."/>
            <person name="Cooke P."/>
            <person name="Costello M."/>
            <person name="D'Aco K."/>
            <person name="Daza R."/>
            <person name="De Haan G."/>
            <person name="DeGray S."/>
            <person name="DeMaso C."/>
            <person name="Dhargay N."/>
            <person name="Dooley K."/>
            <person name="Dooley E."/>
            <person name="Doricent M."/>
            <person name="Dorje P."/>
            <person name="Dorjee K."/>
            <person name="Dupes A."/>
            <person name="Elong R."/>
            <person name="Falk J."/>
            <person name="Farina A."/>
            <person name="Faro S."/>
            <person name="Ferguson D."/>
            <person name="Fisher S."/>
            <person name="Foley C.D."/>
            <person name="Franke A."/>
            <person name="Friedrich D."/>
            <person name="Gadbois L."/>
            <person name="Gearin G."/>
            <person name="Gearin C.R."/>
            <person name="Giannoukos G."/>
            <person name="Goode T."/>
            <person name="Graham J."/>
            <person name="Grandbois E."/>
            <person name="Grewal S."/>
            <person name="Gyaltsen K."/>
            <person name="Hafez N."/>
            <person name="Hagos B."/>
            <person name="Hall J."/>
            <person name="Henson C."/>
            <person name="Hollinger A."/>
            <person name="Honan T."/>
            <person name="Huard M.D."/>
            <person name="Hughes L."/>
            <person name="Hurhula B."/>
            <person name="Husby M.E."/>
            <person name="Kamat A."/>
            <person name="Kanga B."/>
            <person name="Kashin S."/>
            <person name="Khazanovich D."/>
            <person name="Kisner P."/>
            <person name="Lance K."/>
            <person name="Lara M."/>
            <person name="Lee W."/>
            <person name="Lennon N."/>
            <person name="Letendre F."/>
            <person name="LeVine R."/>
            <person name="Lipovsky A."/>
            <person name="Liu X."/>
            <person name="Liu J."/>
            <person name="Liu S."/>
            <person name="Lokyitsang T."/>
            <person name="Lokyitsang Y."/>
            <person name="Lubonja R."/>
            <person name="Lui A."/>
            <person name="MacDonald P."/>
            <person name="Magnisalis V."/>
            <person name="Maru K."/>
            <person name="Matthews C."/>
            <person name="McCusker W."/>
            <person name="McDonough S."/>
            <person name="Mehta T."/>
            <person name="Meldrim J."/>
            <person name="Meneus L."/>
            <person name="Mihai O."/>
            <person name="Mihalev A."/>
            <person name="Mihova T."/>
            <person name="Mittelman R."/>
            <person name="Mlenga V."/>
            <person name="Montmayeur A."/>
            <person name="Mulrain L."/>
            <person name="Navidi A."/>
            <person name="Naylor J."/>
            <person name="Negash T."/>
            <person name="Nguyen T."/>
            <person name="Nguyen N."/>
            <person name="Nicol R."/>
            <person name="Norbu C."/>
            <person name="Norbu N."/>
            <person name="Novod N."/>
            <person name="O'Neill B."/>
            <person name="Osman S."/>
            <person name="Markiewicz E."/>
            <person name="Oyono O.L."/>
            <person name="Patti C."/>
            <person name="Phunkhang P."/>
            <person name="Pierre F."/>
            <person name="Priest M."/>
            <person name="Raghuraman S."/>
            <person name="Rege F."/>
            <person name="Reyes R."/>
            <person name="Rise C."/>
            <person name="Rogov P."/>
            <person name="Ross K."/>
            <person name="Ryan E."/>
            <person name="Settipalli S."/>
            <person name="Shea T."/>
            <person name="Sherpa N."/>
            <person name="Shi L."/>
            <person name="Shih D."/>
            <person name="Sparrow T."/>
            <person name="Spaulding J."/>
            <person name="Stalker J."/>
            <person name="Stange-Thomann N."/>
            <person name="Stavropoulos S."/>
            <person name="Stone C."/>
            <person name="Strader C."/>
            <person name="Tesfaye S."/>
            <person name="Thomson T."/>
            <person name="Thoulutsang Y."/>
            <person name="Thoulutsang D."/>
            <person name="Topham K."/>
            <person name="Topping I."/>
            <person name="Tsamla T."/>
            <person name="Vassiliev H."/>
            <person name="Vo A."/>
            <person name="Wangchuk T."/>
            <person name="Wangdi T."/>
            <person name="Weiand M."/>
            <person name="Wilkinson J."/>
            <person name="Wilson A."/>
            <person name="Yadav S."/>
            <person name="Young G."/>
            <person name="Yu Q."/>
            <person name="Zembek L."/>
            <person name="Zhong D."/>
            <person name="Zimmer A."/>
            <person name="Zwirko Z."/>
            <person name="Jaffe D.B."/>
            <person name="Alvarez P."/>
            <person name="Brockman W."/>
            <person name="Butler J."/>
            <person name="Chin C."/>
            <person name="Gnerre S."/>
            <person name="Grabherr M."/>
            <person name="Kleber M."/>
            <person name="Mauceli E."/>
            <person name="MacCallum I."/>
        </authorList>
    </citation>
    <scope>NUCLEOTIDE SEQUENCE [LARGE SCALE GENOMIC DNA]</scope>
    <source>
        <strain evidence="3">MSH-3 / Tucson 14011-0111.49</strain>
    </source>
</reference>
<keyword evidence="1" id="KW-1133">Transmembrane helix</keyword>
<evidence type="ECO:0000256" key="1">
    <source>
        <dbReference type="SAM" id="Phobius"/>
    </source>
</evidence>
<keyword evidence="1" id="KW-0812">Transmembrane</keyword>
<keyword evidence="3" id="KW-1185">Reference proteome</keyword>
<dbReference type="AlphaFoldDB" id="B4H119"/>
<sequence length="134" mass="14866">MSTIKRGKSRGEAIRSVPFGYDTNPMRISLADLRHCTWTGTTDMDMDMDTDTDVAWMYFHALLPNDRSQCGSTTTPLGRPCSCIRCGAVSMPLGSALLLLLLLLLHRLLLLLLLHHLFWLALDSDSDLDSDSGL</sequence>
<protein>
    <submittedName>
        <fullName evidence="2">GL15822</fullName>
    </submittedName>
</protein>
<name>B4H119_DROPE</name>
<keyword evidence="1" id="KW-0472">Membrane</keyword>
<dbReference type="HOGENOM" id="CLU_1898409_0_0_1"/>
<evidence type="ECO:0000313" key="2">
    <source>
        <dbReference type="EMBL" id="EDW29935.1"/>
    </source>
</evidence>
<organism evidence="3">
    <name type="scientific">Drosophila persimilis</name>
    <name type="common">Fruit fly</name>
    <dbReference type="NCBI Taxonomy" id="7234"/>
    <lineage>
        <taxon>Eukaryota</taxon>
        <taxon>Metazoa</taxon>
        <taxon>Ecdysozoa</taxon>
        <taxon>Arthropoda</taxon>
        <taxon>Hexapoda</taxon>
        <taxon>Insecta</taxon>
        <taxon>Pterygota</taxon>
        <taxon>Neoptera</taxon>
        <taxon>Endopterygota</taxon>
        <taxon>Diptera</taxon>
        <taxon>Brachycera</taxon>
        <taxon>Muscomorpha</taxon>
        <taxon>Ephydroidea</taxon>
        <taxon>Drosophilidae</taxon>
        <taxon>Drosophila</taxon>
        <taxon>Sophophora</taxon>
    </lineage>
</organism>
<evidence type="ECO:0000313" key="3">
    <source>
        <dbReference type="Proteomes" id="UP000008744"/>
    </source>
</evidence>
<feature type="transmembrane region" description="Helical" evidence="1">
    <location>
        <begin position="97"/>
        <end position="122"/>
    </location>
</feature>
<gene>
    <name evidence="2" type="primary">Dper\GL15822</name>
    <name evidence="2" type="ORF">Dper_GL15822</name>
</gene>
<dbReference type="Proteomes" id="UP000008744">
    <property type="component" value="Unassembled WGS sequence"/>
</dbReference>
<accession>B4H119</accession>
<dbReference type="EMBL" id="CH479201">
    <property type="protein sequence ID" value="EDW29935.1"/>
    <property type="molecule type" value="Genomic_DNA"/>
</dbReference>